<dbReference type="Pfam" id="PF11915">
    <property type="entry name" value="DUF3433"/>
    <property type="match status" value="2"/>
</dbReference>
<feature type="transmembrane region" description="Helical" evidence="1">
    <location>
        <begin position="75"/>
        <end position="93"/>
    </location>
</feature>
<sequence>MSRKEPHRSTFDEDKTRVTGIPTHDLWSPRFLSGPALLAFTAIYGAIFVSLVVLYDQSQANDGLVATNNRLHYLWTYGPTAVFTVIMALWGQVEYQAKLLAPWQEMAGRPSPAQNSVFLDCISPWNVIVLFQSIKRRQPLVFFSIAGSLLLRLLIVISTGLFVSEVVTVSLANIPLEATREFTNGSALQAASYDYQVNRIVQSIEKWNLSSPLGTYKGFAFSPVRSSDSLNTSRVVVSIETDVFSADLVCNILMDNFTFYTTNVNQHGYPAMETSMAAQDTQNTITCSSPDSNSTTFGCPRLTLTLDGCEIPITYRTDFNRTRSDWRDMGRDGIRTNVTSSYRCLPGHPADLAVIVAFSAPRASDQRFEMDVSSLLCRPEYALRRRPVFLQNNQLTADSIFQLTTQSNKESPSLMPNVSAMDIWVQAGMTITPTLGMGNKQLNASLMKEILVQHHNNSAAQIARMFLMGDSKTSVIGNATVPRERLIVREFPVIFMETLLALLICICGIIWSLSRYDVCPQDPGSISGLATILARCPLMMDFFRDSSTTPLTVLEASSAHLSYQTLRTASNNGRSFEIVPFPPLAEPRPFSTSNTKDGRPPVWWRPLSLAITGKLMVMIPPVTLVIILEILYHYSITHDGLVGVDVTGYVKYSWTYIPALVMLGVSAAFAMLDFTAVVVQPYAVLRRAGSSTRKAMVEDLTGKFAPSAFISSARKREIAVPSTKLAVVAGFLLTIAVSGLYTADIASLQVPVELAGLDLFNTSHPLRAIGDITEESMVSNLPAYIIYDHVDYPKWTYGEFVFPHLQIAGGAKESLPSNITSLRARIPATRGVLNCTLWEPQDANITFSLTDYKVHINPTHYPRSCPISMTLGPVTEALSYYGALADYSGRTPNCPSYVMMYGSINLEGPDVALSVGHCSPYLERVDVDVTFKSPDLDIDPKQPPLEVPGTSTVVARNQSLAPVSWYGLLTSGLEGTTEDSWKFDTFFKSIIYGKMVPSPLDLAGPTKSRRLLDVTSQLYGISIAQILNFQFRIPLADTTPTQIRNGTMTHQEYRLFQSGLSTHLLVGLLLFMLACAVVAYMTMGASELLPNNPCSIAARASLLAGSKFLGPGARSSKAGWSSNHQFEMQKPLLDGQFRLGWWEGDRYGIDIEDIDVSGRHPAPYDKL</sequence>
<keyword evidence="1" id="KW-1133">Transmembrane helix</keyword>
<feature type="transmembrane region" description="Helical" evidence="1">
    <location>
        <begin position="725"/>
        <end position="743"/>
    </location>
</feature>
<accession>A0AAD4CL29</accession>
<dbReference type="PANTHER" id="PTHR37544">
    <property type="entry name" value="SPRAY-RELATED"/>
    <property type="match status" value="1"/>
</dbReference>
<evidence type="ECO:0000313" key="3">
    <source>
        <dbReference type="Proteomes" id="UP001194746"/>
    </source>
</evidence>
<feature type="transmembrane region" description="Helical" evidence="1">
    <location>
        <begin position="491"/>
        <end position="513"/>
    </location>
</feature>
<dbReference type="Proteomes" id="UP001194746">
    <property type="component" value="Unassembled WGS sequence"/>
</dbReference>
<feature type="transmembrane region" description="Helical" evidence="1">
    <location>
        <begin position="656"/>
        <end position="685"/>
    </location>
</feature>
<feature type="transmembrane region" description="Helical" evidence="1">
    <location>
        <begin position="140"/>
        <end position="163"/>
    </location>
</feature>
<reference evidence="2" key="2">
    <citation type="submission" date="2020-02" db="EMBL/GenBank/DDBJ databases">
        <authorList>
            <person name="Gilchrist C.L.M."/>
            <person name="Chooi Y.-H."/>
        </authorList>
    </citation>
    <scope>NUCLEOTIDE SEQUENCE</scope>
    <source>
        <strain evidence="2">MST-FP2251</strain>
    </source>
</reference>
<name>A0AAD4CL29_ASPNN</name>
<comment type="caution">
    <text evidence="2">The sequence shown here is derived from an EMBL/GenBank/DDBJ whole genome shotgun (WGS) entry which is preliminary data.</text>
</comment>
<organism evidence="2 3">
    <name type="scientific">Aspergillus nanangensis</name>
    <dbReference type="NCBI Taxonomy" id="2582783"/>
    <lineage>
        <taxon>Eukaryota</taxon>
        <taxon>Fungi</taxon>
        <taxon>Dikarya</taxon>
        <taxon>Ascomycota</taxon>
        <taxon>Pezizomycotina</taxon>
        <taxon>Eurotiomycetes</taxon>
        <taxon>Eurotiomycetidae</taxon>
        <taxon>Eurotiales</taxon>
        <taxon>Aspergillaceae</taxon>
        <taxon>Aspergillus</taxon>
        <taxon>Aspergillus subgen. Circumdati</taxon>
    </lineage>
</organism>
<gene>
    <name evidence="2" type="ORF">FE257_008591</name>
</gene>
<protein>
    <submittedName>
        <fullName evidence="2">Uncharacterized protein</fullName>
    </submittedName>
</protein>
<reference evidence="2" key="1">
    <citation type="journal article" date="2019" name="Beilstein J. Org. Chem.">
        <title>Nanangenines: drimane sesquiterpenoids as the dominant metabolite cohort of a novel Australian fungus, Aspergillus nanangensis.</title>
        <authorList>
            <person name="Lacey H.J."/>
            <person name="Gilchrist C.L.M."/>
            <person name="Crombie A."/>
            <person name="Kalaitzis J.A."/>
            <person name="Vuong D."/>
            <person name="Rutledge P.J."/>
            <person name="Turner P."/>
            <person name="Pitt J.I."/>
            <person name="Lacey E."/>
            <person name="Chooi Y.H."/>
            <person name="Piggott A.M."/>
        </authorList>
    </citation>
    <scope>NUCLEOTIDE SEQUENCE</scope>
    <source>
        <strain evidence="2">MST-FP2251</strain>
    </source>
</reference>
<dbReference type="InterPro" id="IPR021840">
    <property type="entry name" value="DUF3433"/>
</dbReference>
<feature type="transmembrane region" description="Helical" evidence="1">
    <location>
        <begin position="36"/>
        <end position="55"/>
    </location>
</feature>
<feature type="transmembrane region" description="Helical" evidence="1">
    <location>
        <begin position="615"/>
        <end position="636"/>
    </location>
</feature>
<keyword evidence="1" id="KW-0812">Transmembrane</keyword>
<dbReference type="EMBL" id="VCAU01000046">
    <property type="protein sequence ID" value="KAF9888484.1"/>
    <property type="molecule type" value="Genomic_DNA"/>
</dbReference>
<keyword evidence="3" id="KW-1185">Reference proteome</keyword>
<dbReference type="PANTHER" id="PTHR37544:SF1">
    <property type="entry name" value="PHOSPHORIBOSYLAMINOIMIDAZOLE-SUCCINOCARBOXAMIDE SYNTHASE"/>
    <property type="match status" value="1"/>
</dbReference>
<proteinExistence type="predicted"/>
<keyword evidence="1" id="KW-0472">Membrane</keyword>
<evidence type="ECO:0000256" key="1">
    <source>
        <dbReference type="SAM" id="Phobius"/>
    </source>
</evidence>
<feature type="transmembrane region" description="Helical" evidence="1">
    <location>
        <begin position="1064"/>
        <end position="1083"/>
    </location>
</feature>
<evidence type="ECO:0000313" key="2">
    <source>
        <dbReference type="EMBL" id="KAF9888484.1"/>
    </source>
</evidence>
<dbReference type="AlphaFoldDB" id="A0AAD4CL29"/>